<evidence type="ECO:0000259" key="2">
    <source>
        <dbReference type="PROSITE" id="PS50858"/>
    </source>
</evidence>
<dbReference type="InterPro" id="IPR035925">
    <property type="entry name" value="BSD_dom_sf"/>
</dbReference>
<dbReference type="PANTHER" id="PTHR16019">
    <property type="entry name" value="SYNAPSE-ASSOCIATED PROTEIN"/>
    <property type="match status" value="1"/>
</dbReference>
<evidence type="ECO:0000313" key="4">
    <source>
        <dbReference type="Proteomes" id="UP001153636"/>
    </source>
</evidence>
<protein>
    <recommendedName>
        <fullName evidence="2">BSD domain-containing protein</fullName>
    </recommendedName>
</protein>
<dbReference type="PANTHER" id="PTHR16019:SF5">
    <property type="entry name" value="BSD DOMAIN-CONTAINING PROTEIN 1"/>
    <property type="match status" value="1"/>
</dbReference>
<dbReference type="PROSITE" id="PS50858">
    <property type="entry name" value="BSD"/>
    <property type="match status" value="1"/>
</dbReference>
<dbReference type="InterPro" id="IPR051494">
    <property type="entry name" value="BSD_domain-containing"/>
</dbReference>
<accession>A0A9P0GCB7</accession>
<keyword evidence="4" id="KW-1185">Reference proteome</keyword>
<feature type="compositionally biased region" description="Low complexity" evidence="1">
    <location>
        <begin position="293"/>
        <end position="307"/>
    </location>
</feature>
<feature type="domain" description="BSD" evidence="2">
    <location>
        <begin position="139"/>
        <end position="191"/>
    </location>
</feature>
<dbReference type="AlphaFoldDB" id="A0A9P0GCB7"/>
<feature type="region of interest" description="Disordered" evidence="1">
    <location>
        <begin position="254"/>
        <end position="318"/>
    </location>
</feature>
<feature type="compositionally biased region" description="Basic and acidic residues" evidence="1">
    <location>
        <begin position="309"/>
        <end position="318"/>
    </location>
</feature>
<sequence>MADKVDDNWFGSWLSAAKNKGSEVLEFVKKDLEEFGSAVKNEATNVVSSTGSVLEKTLNLDSPSSTASSMKRSFSSFLGQMNTVLNPSPDDSDTEVLIVENSETKILNKFQKGLYELQKDPTTFMENPDESLSKQYQCWLEIIDDQLSDERIAKYVNSSEILKSQYAKLVPDVVEHQLFWKRYLFKKALLEDDLARQEAMDKREQKEKQTTEENLKWEQEDFAADIELTEEEQIKLLEQYELERRNQNEITKSQIGEKVVFKQESPKRDNPSSKSNSKTENLEPNILNKHDSAASLGSTPSSSSSLDGDWEKIGDTDK</sequence>
<evidence type="ECO:0000256" key="1">
    <source>
        <dbReference type="SAM" id="MobiDB-lite"/>
    </source>
</evidence>
<dbReference type="SUPFAM" id="SSF140383">
    <property type="entry name" value="BSD domain-like"/>
    <property type="match status" value="1"/>
</dbReference>
<dbReference type="Gene3D" id="1.10.3970.10">
    <property type="entry name" value="BSD domain"/>
    <property type="match status" value="1"/>
</dbReference>
<name>A0A9P0GCB7_9CUCU</name>
<feature type="compositionally biased region" description="Basic and acidic residues" evidence="1">
    <location>
        <begin position="259"/>
        <end position="271"/>
    </location>
</feature>
<dbReference type="GO" id="GO:0005737">
    <property type="term" value="C:cytoplasm"/>
    <property type="evidence" value="ECO:0007669"/>
    <property type="project" value="TreeGrafter"/>
</dbReference>
<dbReference type="EMBL" id="OV651817">
    <property type="protein sequence ID" value="CAH1110419.1"/>
    <property type="molecule type" value="Genomic_DNA"/>
</dbReference>
<gene>
    <name evidence="3" type="ORF">PSYICH_LOCUS11569</name>
</gene>
<evidence type="ECO:0000313" key="3">
    <source>
        <dbReference type="EMBL" id="CAH1110419.1"/>
    </source>
</evidence>
<reference evidence="3" key="1">
    <citation type="submission" date="2022-01" db="EMBL/GenBank/DDBJ databases">
        <authorList>
            <person name="King R."/>
        </authorList>
    </citation>
    <scope>NUCLEOTIDE SEQUENCE</scope>
</reference>
<proteinExistence type="predicted"/>
<dbReference type="InterPro" id="IPR005607">
    <property type="entry name" value="BSD_dom"/>
</dbReference>
<organism evidence="3 4">
    <name type="scientific">Psylliodes chrysocephalus</name>
    <dbReference type="NCBI Taxonomy" id="3402493"/>
    <lineage>
        <taxon>Eukaryota</taxon>
        <taxon>Metazoa</taxon>
        <taxon>Ecdysozoa</taxon>
        <taxon>Arthropoda</taxon>
        <taxon>Hexapoda</taxon>
        <taxon>Insecta</taxon>
        <taxon>Pterygota</taxon>
        <taxon>Neoptera</taxon>
        <taxon>Endopterygota</taxon>
        <taxon>Coleoptera</taxon>
        <taxon>Polyphaga</taxon>
        <taxon>Cucujiformia</taxon>
        <taxon>Chrysomeloidea</taxon>
        <taxon>Chrysomelidae</taxon>
        <taxon>Galerucinae</taxon>
        <taxon>Alticini</taxon>
        <taxon>Psylliodes</taxon>
    </lineage>
</organism>
<dbReference type="Proteomes" id="UP001153636">
    <property type="component" value="Chromosome 5"/>
</dbReference>
<dbReference type="Pfam" id="PF03909">
    <property type="entry name" value="BSD"/>
    <property type="match status" value="1"/>
</dbReference>
<dbReference type="OrthoDB" id="73788at2759"/>